<dbReference type="AlphaFoldDB" id="A0A4R6ADY9"/>
<feature type="transmembrane region" description="Helical" evidence="5">
    <location>
        <begin position="114"/>
        <end position="134"/>
    </location>
</feature>
<protein>
    <submittedName>
        <fullName evidence="7">NnrU family protein</fullName>
    </submittedName>
</protein>
<feature type="transmembrane region" description="Helical" evidence="5">
    <location>
        <begin position="200"/>
        <end position="221"/>
    </location>
</feature>
<dbReference type="OrthoDB" id="7828645at2"/>
<feature type="transmembrane region" description="Helical" evidence="5">
    <location>
        <begin position="140"/>
        <end position="160"/>
    </location>
</feature>
<evidence type="ECO:0000256" key="2">
    <source>
        <dbReference type="ARBA" id="ARBA00022692"/>
    </source>
</evidence>
<evidence type="ECO:0000256" key="1">
    <source>
        <dbReference type="ARBA" id="ARBA00004141"/>
    </source>
</evidence>
<evidence type="ECO:0000256" key="3">
    <source>
        <dbReference type="ARBA" id="ARBA00022989"/>
    </source>
</evidence>
<feature type="domain" description="NnrU" evidence="6">
    <location>
        <begin position="6"/>
        <end position="226"/>
    </location>
</feature>
<dbReference type="InterPro" id="IPR009915">
    <property type="entry name" value="NnrU_dom"/>
</dbReference>
<dbReference type="Pfam" id="PF07298">
    <property type="entry name" value="NnrU"/>
    <property type="match status" value="1"/>
</dbReference>
<keyword evidence="2 5" id="KW-0812">Transmembrane</keyword>
<feature type="transmembrane region" description="Helical" evidence="5">
    <location>
        <begin position="74"/>
        <end position="94"/>
    </location>
</feature>
<organism evidence="7 8">
    <name type="scientific">Palleronia sediminis</name>
    <dbReference type="NCBI Taxonomy" id="2547833"/>
    <lineage>
        <taxon>Bacteria</taxon>
        <taxon>Pseudomonadati</taxon>
        <taxon>Pseudomonadota</taxon>
        <taxon>Alphaproteobacteria</taxon>
        <taxon>Rhodobacterales</taxon>
        <taxon>Roseobacteraceae</taxon>
        <taxon>Palleronia</taxon>
    </lineage>
</organism>
<gene>
    <name evidence="7" type="ORF">E2L08_10410</name>
</gene>
<keyword evidence="3 5" id="KW-1133">Transmembrane helix</keyword>
<feature type="transmembrane region" description="Helical" evidence="5">
    <location>
        <begin position="6"/>
        <end position="25"/>
    </location>
</feature>
<feature type="transmembrane region" description="Helical" evidence="5">
    <location>
        <begin position="37"/>
        <end position="62"/>
    </location>
</feature>
<evidence type="ECO:0000259" key="6">
    <source>
        <dbReference type="Pfam" id="PF07298"/>
    </source>
</evidence>
<keyword evidence="8" id="KW-1185">Reference proteome</keyword>
<dbReference type="EMBL" id="SNAA01000010">
    <property type="protein sequence ID" value="TDL79423.1"/>
    <property type="molecule type" value="Genomic_DNA"/>
</dbReference>
<accession>A0A4R6ADY9</accession>
<evidence type="ECO:0000256" key="4">
    <source>
        <dbReference type="ARBA" id="ARBA00023136"/>
    </source>
</evidence>
<reference evidence="7 8" key="1">
    <citation type="submission" date="2019-03" db="EMBL/GenBank/DDBJ databases">
        <title>Primorskyibacter sp. SS33 isolated from sediments.</title>
        <authorList>
            <person name="Xunke S."/>
        </authorList>
    </citation>
    <scope>NUCLEOTIDE SEQUENCE [LARGE SCALE GENOMIC DNA]</scope>
    <source>
        <strain evidence="7 8">SS33</strain>
    </source>
</reference>
<evidence type="ECO:0000313" key="8">
    <source>
        <dbReference type="Proteomes" id="UP000295701"/>
    </source>
</evidence>
<dbReference type="RefSeq" id="WP_133397014.1">
    <property type="nucleotide sequence ID" value="NZ_SNAA01000010.1"/>
</dbReference>
<dbReference type="GO" id="GO:0016020">
    <property type="term" value="C:membrane"/>
    <property type="evidence" value="ECO:0007669"/>
    <property type="project" value="UniProtKB-SubCell"/>
</dbReference>
<keyword evidence="4 5" id="KW-0472">Membrane</keyword>
<comment type="caution">
    <text evidence="7">The sequence shown here is derived from an EMBL/GenBank/DDBJ whole genome shotgun (WGS) entry which is preliminary data.</text>
</comment>
<name>A0A4R6ADY9_9RHOB</name>
<proteinExistence type="predicted"/>
<dbReference type="Proteomes" id="UP000295701">
    <property type="component" value="Unassembled WGS sequence"/>
</dbReference>
<comment type="subcellular location">
    <subcellularLocation>
        <location evidence="1">Membrane</location>
        <topology evidence="1">Multi-pass membrane protein</topology>
    </subcellularLocation>
</comment>
<evidence type="ECO:0000313" key="7">
    <source>
        <dbReference type="EMBL" id="TDL79423.1"/>
    </source>
</evidence>
<evidence type="ECO:0000256" key="5">
    <source>
        <dbReference type="SAM" id="Phobius"/>
    </source>
</evidence>
<sequence>MGWTGFILALVAFTASHYLPARTGLKTAGVARLGARGYHAVYGLVSLLLLGWVVVAAGRAPFVTLWPAEPWTRWVPFAAMPVAFVLTAAGLGCAQPFTLGGKRAAVFDPARPGIAAVTRHPLLLALALWSGAHLVANGDLAHAILFGAFLAMSVGFVPLFDARARAALSPAGARAFFDATAILSLAPLGDADWRRANRGLAIRAGIGLVLWLAALLLHPLVFGVSPLPV</sequence>